<keyword evidence="4" id="KW-0677">Repeat</keyword>
<protein>
    <recommendedName>
        <fullName evidence="11">FtsK domain-containing protein</fullName>
    </recommendedName>
</protein>
<feature type="domain" description="FtsK" evidence="11">
    <location>
        <begin position="1123"/>
        <end position="1307"/>
    </location>
</feature>
<dbReference type="InterPro" id="IPR003593">
    <property type="entry name" value="AAA+_ATPase"/>
</dbReference>
<dbReference type="InterPro" id="IPR027417">
    <property type="entry name" value="P-loop_NTPase"/>
</dbReference>
<dbReference type="GO" id="GO:0005524">
    <property type="term" value="F:ATP binding"/>
    <property type="evidence" value="ECO:0007669"/>
    <property type="project" value="UniProtKB-UniRule"/>
</dbReference>
<feature type="domain" description="FtsK" evidence="11">
    <location>
        <begin position="473"/>
        <end position="673"/>
    </location>
</feature>
<evidence type="ECO:0000256" key="4">
    <source>
        <dbReference type="ARBA" id="ARBA00022737"/>
    </source>
</evidence>
<dbReference type="InterPro" id="IPR002543">
    <property type="entry name" value="FtsK_dom"/>
</dbReference>
<evidence type="ECO:0000256" key="2">
    <source>
        <dbReference type="ARBA" id="ARBA00022475"/>
    </source>
</evidence>
<dbReference type="OrthoDB" id="9807790at2"/>
<dbReference type="SMART" id="SM00382">
    <property type="entry name" value="AAA"/>
    <property type="match status" value="2"/>
</dbReference>
<comment type="caution">
    <text evidence="12">The sequence shown here is derived from an EMBL/GenBank/DDBJ whole genome shotgun (WGS) entry which is preliminary data.</text>
</comment>
<evidence type="ECO:0000256" key="5">
    <source>
        <dbReference type="ARBA" id="ARBA00022741"/>
    </source>
</evidence>
<feature type="binding site" evidence="9">
    <location>
        <begin position="860"/>
        <end position="867"/>
    </location>
    <ligand>
        <name>ATP</name>
        <dbReference type="ChEBI" id="CHEBI:30616"/>
    </ligand>
</feature>
<dbReference type="InterPro" id="IPR023837">
    <property type="entry name" value="EccCb-like_Actinobacteria"/>
</dbReference>
<dbReference type="RefSeq" id="WP_038089398.1">
    <property type="nucleotide sequence ID" value="NZ_JMIR01000018.1"/>
</dbReference>
<keyword evidence="7 10" id="KW-1133">Transmembrane helix</keyword>
<dbReference type="NCBIfam" id="TIGR03925">
    <property type="entry name" value="T7SS_EccC_b"/>
    <property type="match status" value="1"/>
</dbReference>
<evidence type="ECO:0000256" key="7">
    <source>
        <dbReference type="ARBA" id="ARBA00022989"/>
    </source>
</evidence>
<evidence type="ECO:0000256" key="3">
    <source>
        <dbReference type="ARBA" id="ARBA00022692"/>
    </source>
</evidence>
<organism evidence="12 13">
    <name type="scientific">Tumebacillus flagellatus</name>
    <dbReference type="NCBI Taxonomy" id="1157490"/>
    <lineage>
        <taxon>Bacteria</taxon>
        <taxon>Bacillati</taxon>
        <taxon>Bacillota</taxon>
        <taxon>Bacilli</taxon>
        <taxon>Bacillales</taxon>
        <taxon>Alicyclobacillaceae</taxon>
        <taxon>Tumebacillus</taxon>
    </lineage>
</organism>
<dbReference type="PANTHER" id="PTHR22683">
    <property type="entry name" value="SPORULATION PROTEIN RELATED"/>
    <property type="match status" value="1"/>
</dbReference>
<dbReference type="GO" id="GO:0003677">
    <property type="term" value="F:DNA binding"/>
    <property type="evidence" value="ECO:0007669"/>
    <property type="project" value="InterPro"/>
</dbReference>
<name>A0A074M9Y0_9BACL</name>
<evidence type="ECO:0000256" key="1">
    <source>
        <dbReference type="ARBA" id="ARBA00004651"/>
    </source>
</evidence>
<evidence type="ECO:0000259" key="11">
    <source>
        <dbReference type="PROSITE" id="PS50901"/>
    </source>
</evidence>
<dbReference type="Proteomes" id="UP000027931">
    <property type="component" value="Unassembled WGS sequence"/>
</dbReference>
<dbReference type="NCBIfam" id="TIGR03924">
    <property type="entry name" value="T7SS_EccC_a"/>
    <property type="match status" value="1"/>
</dbReference>
<dbReference type="InterPro" id="IPR050206">
    <property type="entry name" value="FtsK/SpoIIIE/SftA"/>
</dbReference>
<feature type="binding site" evidence="9">
    <location>
        <begin position="1141"/>
        <end position="1148"/>
    </location>
    <ligand>
        <name>ATP</name>
        <dbReference type="ChEBI" id="CHEBI:30616"/>
    </ligand>
</feature>
<dbReference type="SUPFAM" id="SSF52540">
    <property type="entry name" value="P-loop containing nucleoside triphosphate hydrolases"/>
    <property type="match status" value="3"/>
</dbReference>
<accession>A0A074M9Y0</accession>
<evidence type="ECO:0000256" key="10">
    <source>
        <dbReference type="SAM" id="Phobius"/>
    </source>
</evidence>
<evidence type="ECO:0000256" key="9">
    <source>
        <dbReference type="PROSITE-ProRule" id="PRU00289"/>
    </source>
</evidence>
<keyword evidence="6 9" id="KW-0067">ATP-binding</keyword>
<keyword evidence="2" id="KW-1003">Cell membrane</keyword>
<keyword evidence="5 9" id="KW-0547">Nucleotide-binding</keyword>
<sequence>MNGIQYYRPARTYPEPLPKDDVKIVAPPPLQPPSKNGLIMSIITAGLTMTSAYIMSTVYHNATMAFAASIMAAISIITAIVQVVMQKKNRMSQQRSVKKKYVNYLDEQHDKLEKLSLRQKSYYDTLFPAPEQLLKFVQQRERIWERNRSDEDFLTVSMGRGPVPLSCKAKLEMDENPFTEYDKNLIYRAKSLVTKFELIENAPIELPLKDLGSLAIRGKRHMIQEMARALLTQVAVFHAPEDVQMFVYFTKEVEQQWQWFKWLPHGRRPRSTKKLPGGTPLCYMAGNAMEFHQMFNEEILPRIVQVKKNREERKNQPAGPLGPHQILVLDGIDINTLISQSSELAELFNSAAEAGITVLSLVDGRYSIPQAFASRVHVGEEGEFTFEEMAFGGRRAEGKQAERLSLVTSDGIARGLAPFVQSEKASQISLADLVKMTDLLNIRSAAHVDPAATWQAKPRELVMRAPIGMRVDGQPVIVDLKEAADNGMGVHGLVIGATGSGKSELLRSLVVGLAVNNDAEMLNFIFVDFKGGAAFADLANLPHAAGMITNLEGDGSMIDRFYQSLLGEMDRRQRMLREAGNLDNVKQYQNKRASNPFMEPLPYLVVVIDEFGELLAAQPEFTDLFVKIGRIGRSIGIHLLFATQRLEEGRLKGLETHLRYRICLRTFSEAESRTVIGTPDAFYLPSYPGVGYLKVDTHIYDLFKTASVSGPYTPISDRPEAAVQIGEFNASGRIVEFQLPGMTVVAATKEKRSDGRTEMEVIIERLVDHAKKLGQDVHQVWVDPLDRNLTLDGVLKPQPFLQTLFSTGNYPFFNGTEWPTRPVRTLLKVPVGVLDLPLQQAQEPLILDFLGNEGHLAIVGAPQSGKSTFLKTIITAFMATHKPSDAQFYVIDLGGGLLRPLQAAPHVGTVYGKADKDKFPIMIRQVHGLIDEREQLFRQHGIDTMHTFRERRANGEFLDQPGDVFLVIDDIAQLQAENFELVDNEVTELVTTGLNYGIHVILASNRWADLRMKIRDNITGRLELRLNEPNDSEVNRAAQKVMPRDIAGRGVGREGFYFQVALPRLDVTGDTAPDAFVNATVDAWKGPKVQPIRILPLQIRQSEVEAEQLQGKAIPFGIEESRLDVVSWDPMGNEPHFMVYGDGETGKTSFLRQFMRGMMARYTPEQVQFLVIDFRRMMFEFVNDPEVKPYIKNYAWSAQMLNDPVFALRGELDPRISQAALSPNPKEGWSGPHYFLILDDYEVVSAAMGNPITQLADYLLQARDIGFHTVLARRVGGSSRSFDNFPTRLKEMSTPGVILAGDPNEGFILGNQRAMLFPPGRGFLVRRNQKNKQVQLFMEESE</sequence>
<feature type="transmembrane region" description="Helical" evidence="10">
    <location>
        <begin position="37"/>
        <end position="55"/>
    </location>
</feature>
<evidence type="ECO:0000256" key="8">
    <source>
        <dbReference type="ARBA" id="ARBA00023136"/>
    </source>
</evidence>
<dbReference type="Pfam" id="PF01580">
    <property type="entry name" value="FtsK_SpoIIIE"/>
    <property type="match status" value="3"/>
</dbReference>
<gene>
    <name evidence="12" type="ORF">EL26_13565</name>
</gene>
<dbReference type="Gene3D" id="3.40.50.300">
    <property type="entry name" value="P-loop containing nucleotide triphosphate hydrolases"/>
    <property type="match status" value="3"/>
</dbReference>
<feature type="domain" description="FtsK" evidence="11">
    <location>
        <begin position="842"/>
        <end position="1033"/>
    </location>
</feature>
<keyword evidence="13" id="KW-1185">Reference proteome</keyword>
<evidence type="ECO:0000256" key="6">
    <source>
        <dbReference type="ARBA" id="ARBA00022840"/>
    </source>
</evidence>
<keyword evidence="3 10" id="KW-0812">Transmembrane</keyword>
<dbReference type="eggNOG" id="COG1674">
    <property type="taxonomic scope" value="Bacteria"/>
</dbReference>
<proteinExistence type="predicted"/>
<dbReference type="InterPro" id="IPR023836">
    <property type="entry name" value="EccCa-like_Actinobacteria"/>
</dbReference>
<reference evidence="12 13" key="1">
    <citation type="journal article" date="2013" name="Int. J. Syst. Evol. Microbiol.">
        <title>Tumebacillus flagellatus sp. nov., an alpha-amylase/pullulanase-producing bacterium isolated from cassava wastewater.</title>
        <authorList>
            <person name="Wang Q."/>
            <person name="Xie N."/>
            <person name="Qin Y."/>
            <person name="Shen N."/>
            <person name="Zhu J."/>
            <person name="Mi H."/>
            <person name="Huang R."/>
        </authorList>
    </citation>
    <scope>NUCLEOTIDE SEQUENCE [LARGE SCALE GENOMIC DNA]</scope>
    <source>
        <strain evidence="12 13">GST4</strain>
    </source>
</reference>
<evidence type="ECO:0000313" key="13">
    <source>
        <dbReference type="Proteomes" id="UP000027931"/>
    </source>
</evidence>
<feature type="transmembrane region" description="Helical" evidence="10">
    <location>
        <begin position="62"/>
        <end position="85"/>
    </location>
</feature>
<keyword evidence="8 10" id="KW-0472">Membrane</keyword>
<dbReference type="EMBL" id="JMIR01000018">
    <property type="protein sequence ID" value="KEO82772.1"/>
    <property type="molecule type" value="Genomic_DNA"/>
</dbReference>
<dbReference type="GO" id="GO:0005886">
    <property type="term" value="C:plasma membrane"/>
    <property type="evidence" value="ECO:0007669"/>
    <property type="project" value="UniProtKB-SubCell"/>
</dbReference>
<dbReference type="PROSITE" id="PS50901">
    <property type="entry name" value="FTSK"/>
    <property type="match status" value="3"/>
</dbReference>
<dbReference type="PANTHER" id="PTHR22683:SF1">
    <property type="entry name" value="TYPE VII SECRETION SYSTEM PROTEIN ESSC"/>
    <property type="match status" value="1"/>
</dbReference>
<feature type="binding site" evidence="9">
    <location>
        <begin position="496"/>
        <end position="503"/>
    </location>
    <ligand>
        <name>ATP</name>
        <dbReference type="ChEBI" id="CHEBI:30616"/>
    </ligand>
</feature>
<comment type="subcellular location">
    <subcellularLocation>
        <location evidence="1">Cell membrane</location>
        <topology evidence="1">Multi-pass membrane protein</topology>
    </subcellularLocation>
</comment>
<evidence type="ECO:0000313" key="12">
    <source>
        <dbReference type="EMBL" id="KEO82772.1"/>
    </source>
</evidence>
<dbReference type="STRING" id="1157490.EL26_13565"/>